<dbReference type="InterPro" id="IPR005563">
    <property type="entry name" value="A_protein"/>
</dbReference>
<name>A0A8S5L4E7_9VIRU</name>
<dbReference type="KEGG" id="vg:80396900"/>
<keyword evidence="5" id="KW-1175">Viral attachment to host cell pilus</keyword>
<dbReference type="GO" id="GO:0039666">
    <property type="term" value="P:virion attachment to host cell pilus"/>
    <property type="evidence" value="ECO:0007669"/>
    <property type="project" value="UniProtKB-KW"/>
</dbReference>
<keyword evidence="4" id="KW-0946">Virion</keyword>
<dbReference type="EMBL" id="BK014136">
    <property type="protein sequence ID" value="DAD52545.1"/>
    <property type="molecule type" value="Genomic_RNA"/>
</dbReference>
<dbReference type="RefSeq" id="YP_010768723.1">
    <property type="nucleotide sequence ID" value="NC_073774.1"/>
</dbReference>
<evidence type="ECO:0000313" key="8">
    <source>
        <dbReference type="EMBL" id="DAD52545.1"/>
    </source>
</evidence>
<evidence type="ECO:0000256" key="1">
    <source>
        <dbReference type="ARBA" id="ARBA00004328"/>
    </source>
</evidence>
<keyword evidence="3" id="KW-1161">Viral attachment to host cell</keyword>
<dbReference type="Proteomes" id="UP000677392">
    <property type="component" value="Segment"/>
</dbReference>
<evidence type="ECO:0000256" key="6">
    <source>
        <dbReference type="ARBA" id="ARBA00023296"/>
    </source>
</evidence>
<comment type="similarity">
    <text evidence="7">Belongs to the Leviviricetes maturation protein family.</text>
</comment>
<evidence type="ECO:0000256" key="3">
    <source>
        <dbReference type="ARBA" id="ARBA00022804"/>
    </source>
</evidence>
<evidence type="ECO:0000256" key="5">
    <source>
        <dbReference type="ARBA" id="ARBA00023104"/>
    </source>
</evidence>
<evidence type="ECO:0000313" key="9">
    <source>
        <dbReference type="Proteomes" id="UP000677392"/>
    </source>
</evidence>
<evidence type="ECO:0000256" key="7">
    <source>
        <dbReference type="ARBA" id="ARBA00035110"/>
    </source>
</evidence>
<organism evidence="8 9">
    <name type="scientific">ssRNA phage SRR6254353_1</name>
    <dbReference type="NCBI Taxonomy" id="2786493"/>
    <lineage>
        <taxon>Viruses</taxon>
        <taxon>Riboviria</taxon>
        <taxon>Orthornavirae</taxon>
        <taxon>Lenarviricota</taxon>
        <taxon>Leviviricetes</taxon>
        <taxon>Norzivirales</taxon>
        <taxon>Atkinsviridae</taxon>
        <taxon>Cihsnivirus</taxon>
        <taxon>Cihsnivirus pelenecus</taxon>
    </lineage>
</organism>
<keyword evidence="9" id="KW-1185">Reference proteome</keyword>
<keyword evidence="6" id="KW-1160">Virus entry into host cell</keyword>
<evidence type="ECO:0000256" key="2">
    <source>
        <dbReference type="ARBA" id="ARBA00022581"/>
    </source>
</evidence>
<dbReference type="GO" id="GO:0044423">
    <property type="term" value="C:virion component"/>
    <property type="evidence" value="ECO:0007669"/>
    <property type="project" value="UniProtKB-KW"/>
</dbReference>
<proteinExistence type="inferred from homology"/>
<comment type="subcellular location">
    <subcellularLocation>
        <location evidence="1">Virion</location>
    </subcellularLocation>
</comment>
<keyword evidence="2" id="KW-0945">Host-virus interaction</keyword>
<dbReference type="GeneID" id="80396900"/>
<evidence type="ECO:0000256" key="4">
    <source>
        <dbReference type="ARBA" id="ARBA00022844"/>
    </source>
</evidence>
<reference evidence="8" key="1">
    <citation type="submission" date="2020-09" db="EMBL/GenBank/DDBJ databases">
        <title>Leviviricetes taxonomy.</title>
        <authorList>
            <person name="Stockdale S.R."/>
            <person name="Callanan J."/>
            <person name="Adriaenssens E.M."/>
            <person name="Kuhn J.H."/>
            <person name="Rumnieks J."/>
            <person name="Shkoporov A."/>
            <person name="Draper L.A."/>
            <person name="Ross P."/>
            <person name="Hill C."/>
        </authorList>
    </citation>
    <scope>NUCLEOTIDE SEQUENCE</scope>
</reference>
<dbReference type="Pfam" id="PF03863">
    <property type="entry name" value="Phage_mat-A"/>
    <property type="match status" value="1"/>
</dbReference>
<sequence length="417" mass="47342">MSSGTRVEPKTFTRTWFISNPVQSYLDTHRHNWTSLVDWSRLSNRALLRKANPFERSLTLGYSRVDVTYAAKACSLNWSNNNLSYTTSGQFISPPPVKTEYPNSANVEAKAYARLVDKLFNAQLGNFDAVLFAAEGAKLKATIAEKGKLVSDQYDAFERRNRREHRIAKNLLIGNSQHRGAGRRILKRLTSRYLEFTYAITPLLLDIDNAAEDLARLGEKTSIRIQRFTGTAEESVDPTSRAYIGIAGMNNTYWFLYLDERRTATANFHGAYRHAIDIDADGKVVGIMLRQRSRSLVEFVPTIWELIPYSFLMDYLFNIDSLMRANALDGRYTIIYSRSVKLINEQRHHAQDATGYWNGAGINNSYGTLGDNVSTSKSIRFVRYSSGYNSTQLLMSTNIPSPKQWANTLALAMDRFL</sequence>
<protein>
    <submittedName>
        <fullName evidence="8">Maturation protein</fullName>
    </submittedName>
</protein>
<accession>A0A8S5L4E7</accession>
<gene>
    <name evidence="8" type="primary">SRR6254353_1_1</name>
</gene>